<evidence type="ECO:0000256" key="3">
    <source>
        <dbReference type="ARBA" id="ARBA00009370"/>
    </source>
</evidence>
<dbReference type="NCBIfam" id="TIGR02227">
    <property type="entry name" value="sigpep_I_bact"/>
    <property type="match status" value="1"/>
</dbReference>
<accession>A0A1F2UJ99</accession>
<gene>
    <name evidence="9" type="ORF">A2074_01725</name>
</gene>
<dbReference type="InterPro" id="IPR019533">
    <property type="entry name" value="Peptidase_S26"/>
</dbReference>
<comment type="catalytic activity">
    <reaction evidence="1 7">
        <text>Cleavage of hydrophobic, N-terminal signal or leader sequences from secreted and periplasmic proteins.</text>
        <dbReference type="EC" id="3.4.21.89"/>
    </reaction>
</comment>
<dbReference type="GO" id="GO:0004252">
    <property type="term" value="F:serine-type endopeptidase activity"/>
    <property type="evidence" value="ECO:0007669"/>
    <property type="project" value="InterPro"/>
</dbReference>
<keyword evidence="7" id="KW-0645">Protease</keyword>
<dbReference type="InterPro" id="IPR019757">
    <property type="entry name" value="Pept_S26A_signal_pept_1_Lys-AS"/>
</dbReference>
<evidence type="ECO:0000313" key="10">
    <source>
        <dbReference type="Proteomes" id="UP000178086"/>
    </source>
</evidence>
<evidence type="ECO:0000256" key="7">
    <source>
        <dbReference type="RuleBase" id="RU362042"/>
    </source>
</evidence>
<dbReference type="PROSITE" id="PS00761">
    <property type="entry name" value="SPASE_I_3"/>
    <property type="match status" value="1"/>
</dbReference>
<comment type="caution">
    <text evidence="9">The sequence shown here is derived from an EMBL/GenBank/DDBJ whole genome shotgun (WGS) entry which is preliminary data.</text>
</comment>
<dbReference type="SUPFAM" id="SSF51306">
    <property type="entry name" value="LexA/Signal peptidase"/>
    <property type="match status" value="1"/>
</dbReference>
<dbReference type="Gene3D" id="2.10.109.10">
    <property type="entry name" value="Umud Fragment, subunit A"/>
    <property type="match status" value="1"/>
</dbReference>
<dbReference type="GO" id="GO:0005886">
    <property type="term" value="C:plasma membrane"/>
    <property type="evidence" value="ECO:0007669"/>
    <property type="project" value="UniProtKB-SubCell"/>
</dbReference>
<feature type="domain" description="Peptidase S26" evidence="8">
    <location>
        <begin position="25"/>
        <end position="178"/>
    </location>
</feature>
<dbReference type="InterPro" id="IPR019758">
    <property type="entry name" value="Pept_S26A_signal_pept_1_CS"/>
</dbReference>
<dbReference type="PANTHER" id="PTHR43390:SF1">
    <property type="entry name" value="CHLOROPLAST PROCESSING PEPTIDASE"/>
    <property type="match status" value="1"/>
</dbReference>
<protein>
    <recommendedName>
        <fullName evidence="4 7">Signal peptidase I</fullName>
        <ecNumber evidence="4 7">3.4.21.89</ecNumber>
    </recommendedName>
</protein>
<name>A0A1F2UJ99_9ACTN</name>
<dbReference type="GO" id="GO:0006465">
    <property type="term" value="P:signal peptide processing"/>
    <property type="evidence" value="ECO:0007669"/>
    <property type="project" value="InterPro"/>
</dbReference>
<dbReference type="EC" id="3.4.21.89" evidence="4 7"/>
<keyword evidence="7" id="KW-0812">Transmembrane</keyword>
<comment type="similarity">
    <text evidence="3 7">Belongs to the peptidase S26 family.</text>
</comment>
<sequence length="187" mass="21095">MSDAHKSEVPARNNEAESFISFLKELPVLIITAVVIAYVIKWLIIQPFYIPSPSMEPTLIPDDRVLVAKFIYRFGNPTPGDIIVFVAPTGENRDYIKRIVAVGGDKVEVRDGDLLVNDKPAPQDYETMPGDYSNWGPEVIRKDHVMVMGDNRPNSADGRVFGQLREDAILGKAFMIYWPLDRISLFE</sequence>
<evidence type="ECO:0000256" key="1">
    <source>
        <dbReference type="ARBA" id="ARBA00000677"/>
    </source>
</evidence>
<evidence type="ECO:0000259" key="8">
    <source>
        <dbReference type="Pfam" id="PF10502"/>
    </source>
</evidence>
<dbReference type="Proteomes" id="UP000178086">
    <property type="component" value="Unassembled WGS sequence"/>
</dbReference>
<organism evidence="9 10">
    <name type="scientific">Candidatus Aquicultor primus</name>
    <dbReference type="NCBI Taxonomy" id="1797195"/>
    <lineage>
        <taxon>Bacteria</taxon>
        <taxon>Bacillati</taxon>
        <taxon>Actinomycetota</taxon>
        <taxon>Candidatus Aquicultoria</taxon>
        <taxon>Candidatus Aquicultorales</taxon>
        <taxon>Candidatus Aquicultoraceae</taxon>
        <taxon>Candidatus Aquicultor</taxon>
    </lineage>
</organism>
<dbReference type="AlphaFoldDB" id="A0A1F2UJ99"/>
<feature type="active site" evidence="6">
    <location>
        <position position="54"/>
    </location>
</feature>
<reference evidence="9 10" key="1">
    <citation type="journal article" date="2016" name="Nat. Commun.">
        <title>Thousands of microbial genomes shed light on interconnected biogeochemical processes in an aquifer system.</title>
        <authorList>
            <person name="Anantharaman K."/>
            <person name="Brown C.T."/>
            <person name="Hug L.A."/>
            <person name="Sharon I."/>
            <person name="Castelle C.J."/>
            <person name="Probst A.J."/>
            <person name="Thomas B.C."/>
            <person name="Singh A."/>
            <person name="Wilkins M.J."/>
            <person name="Karaoz U."/>
            <person name="Brodie E.L."/>
            <person name="Williams K.H."/>
            <person name="Hubbard S.S."/>
            <person name="Banfield J.F."/>
        </authorList>
    </citation>
    <scope>NUCLEOTIDE SEQUENCE [LARGE SCALE GENOMIC DNA]</scope>
</reference>
<dbReference type="InterPro" id="IPR000223">
    <property type="entry name" value="Pept_S26A_signal_pept_1"/>
</dbReference>
<dbReference type="EMBL" id="MELI01000076">
    <property type="protein sequence ID" value="OFW33089.1"/>
    <property type="molecule type" value="Genomic_DNA"/>
</dbReference>
<evidence type="ECO:0000256" key="2">
    <source>
        <dbReference type="ARBA" id="ARBA00004401"/>
    </source>
</evidence>
<dbReference type="InterPro" id="IPR036286">
    <property type="entry name" value="LexA/Signal_pep-like_sf"/>
</dbReference>
<evidence type="ECO:0000256" key="5">
    <source>
        <dbReference type="ARBA" id="ARBA00022801"/>
    </source>
</evidence>
<dbReference type="PANTHER" id="PTHR43390">
    <property type="entry name" value="SIGNAL PEPTIDASE I"/>
    <property type="match status" value="1"/>
</dbReference>
<dbReference type="CDD" id="cd06530">
    <property type="entry name" value="S26_SPase_I"/>
    <property type="match status" value="1"/>
</dbReference>
<feature type="transmembrane region" description="Helical" evidence="7">
    <location>
        <begin position="26"/>
        <end position="45"/>
    </location>
</feature>
<evidence type="ECO:0000313" key="9">
    <source>
        <dbReference type="EMBL" id="OFW33089.1"/>
    </source>
</evidence>
<keyword evidence="7" id="KW-0472">Membrane</keyword>
<keyword evidence="7" id="KW-1133">Transmembrane helix</keyword>
<evidence type="ECO:0000256" key="6">
    <source>
        <dbReference type="PIRSR" id="PIRSR600223-1"/>
    </source>
</evidence>
<dbReference type="PROSITE" id="PS00760">
    <property type="entry name" value="SPASE_I_2"/>
    <property type="match status" value="1"/>
</dbReference>
<dbReference type="Pfam" id="PF10502">
    <property type="entry name" value="Peptidase_S26"/>
    <property type="match status" value="1"/>
</dbReference>
<evidence type="ECO:0000256" key="4">
    <source>
        <dbReference type="ARBA" id="ARBA00013208"/>
    </source>
</evidence>
<dbReference type="GO" id="GO:0009003">
    <property type="term" value="F:signal peptidase activity"/>
    <property type="evidence" value="ECO:0007669"/>
    <property type="project" value="UniProtKB-EC"/>
</dbReference>
<dbReference type="PRINTS" id="PR00727">
    <property type="entry name" value="LEADERPTASE"/>
</dbReference>
<proteinExistence type="inferred from homology"/>
<comment type="subcellular location">
    <subcellularLocation>
        <location evidence="2">Cell membrane</location>
        <topology evidence="2">Single-pass type II membrane protein</topology>
    </subcellularLocation>
    <subcellularLocation>
        <location evidence="7">Membrane</location>
        <topology evidence="7">Single-pass type II membrane protein</topology>
    </subcellularLocation>
</comment>
<feature type="active site" evidence="6">
    <location>
        <position position="97"/>
    </location>
</feature>
<keyword evidence="5 7" id="KW-0378">Hydrolase</keyword>